<comment type="catalytic activity">
    <reaction evidence="1 10">
        <text>Transfers a segment of a (1-&gt;4)-alpha-D-glucan to a new position in an acceptor, which may be glucose or a (1-&gt;4)-alpha-D-glucan.</text>
        <dbReference type="EC" id="2.4.1.25"/>
    </reaction>
</comment>
<evidence type="ECO:0000256" key="5">
    <source>
        <dbReference type="ARBA" id="ARBA00022676"/>
    </source>
</evidence>
<gene>
    <name evidence="12" type="primary">malQ</name>
    <name evidence="12" type="ORF">J8J14_01580</name>
</gene>
<evidence type="ECO:0000256" key="8">
    <source>
        <dbReference type="ARBA" id="ARBA00031423"/>
    </source>
</evidence>
<dbReference type="InterPro" id="IPR017853">
    <property type="entry name" value="GH"/>
</dbReference>
<evidence type="ECO:0000256" key="10">
    <source>
        <dbReference type="RuleBase" id="RU361207"/>
    </source>
</evidence>
<dbReference type="PANTHER" id="PTHR32438">
    <property type="entry name" value="4-ALPHA-GLUCANOTRANSFERASE DPE1, CHLOROPLASTIC/AMYLOPLASTIC"/>
    <property type="match status" value="1"/>
</dbReference>
<keyword evidence="13" id="KW-1185">Reference proteome</keyword>
<evidence type="ECO:0000256" key="7">
    <source>
        <dbReference type="ARBA" id="ARBA00023277"/>
    </source>
</evidence>
<dbReference type="RefSeq" id="WP_209377644.1">
    <property type="nucleotide sequence ID" value="NZ_JAGIZB010000001.1"/>
</dbReference>
<name>A0ABS4A9A3_9PROT</name>
<evidence type="ECO:0000256" key="1">
    <source>
        <dbReference type="ARBA" id="ARBA00000439"/>
    </source>
</evidence>
<keyword evidence="6 10" id="KW-0808">Transferase</keyword>
<dbReference type="NCBIfam" id="TIGR00217">
    <property type="entry name" value="malQ"/>
    <property type="match status" value="1"/>
</dbReference>
<evidence type="ECO:0000313" key="12">
    <source>
        <dbReference type="EMBL" id="MBP0443456.1"/>
    </source>
</evidence>
<evidence type="ECO:0000256" key="6">
    <source>
        <dbReference type="ARBA" id="ARBA00022679"/>
    </source>
</evidence>
<dbReference type="Pfam" id="PF02446">
    <property type="entry name" value="Glyco_hydro_77"/>
    <property type="match status" value="1"/>
</dbReference>
<evidence type="ECO:0000256" key="2">
    <source>
        <dbReference type="ARBA" id="ARBA00005684"/>
    </source>
</evidence>
<organism evidence="12 13">
    <name type="scientific">Pararoseomonas baculiformis</name>
    <dbReference type="NCBI Taxonomy" id="2820812"/>
    <lineage>
        <taxon>Bacteria</taxon>
        <taxon>Pseudomonadati</taxon>
        <taxon>Pseudomonadota</taxon>
        <taxon>Alphaproteobacteria</taxon>
        <taxon>Acetobacterales</taxon>
        <taxon>Acetobacteraceae</taxon>
        <taxon>Pararoseomonas</taxon>
    </lineage>
</organism>
<keyword evidence="5 10" id="KW-0328">Glycosyltransferase</keyword>
<dbReference type="EMBL" id="JAGIZB010000001">
    <property type="protein sequence ID" value="MBP0443456.1"/>
    <property type="molecule type" value="Genomic_DNA"/>
</dbReference>
<proteinExistence type="inferred from homology"/>
<dbReference type="InterPro" id="IPR003385">
    <property type="entry name" value="Glyco_hydro_77"/>
</dbReference>
<evidence type="ECO:0000256" key="4">
    <source>
        <dbReference type="ARBA" id="ARBA00020295"/>
    </source>
</evidence>
<keyword evidence="7 10" id="KW-0119">Carbohydrate metabolism</keyword>
<dbReference type="EC" id="2.4.1.25" evidence="3 10"/>
<evidence type="ECO:0000256" key="9">
    <source>
        <dbReference type="ARBA" id="ARBA00031501"/>
    </source>
</evidence>
<sequence length="682" mass="74293">MSDHELRELAQAAGIAVTWRDVNDREHTVSPEAMRAILAALELPAGSEAEIRGSRERLRDAERGLPPLCTAIQHQPILLGLQGEPEYRLRLEGGELREGRAWQQDGLCTLPAMRETGYHRLEIAGQETVLAVCPQRCHGVDAAARPWGLAVQLYSPHRRGDGGIGDFTGLAQLARGAARHGADALGISPVHAQFSADPERFSPYAPSSRLFLNVLHADPAALGEDALRAALSTTGLGEEFARLEGLDLVEWPAAARLRLRLFRAIFDRWPGDPGFDRFRAEGGEALESHARFEALHAHFYGRDSGQWHWKDWPEEYRRPDAPGVARFAQEHEREVAFHAFLQWVADRGLGAAQAAFRDAGASIGLIADLAVGTDGGGSHGWSRQGQILSGVGVGAPPDIFSPLGQSWGIAAFSPRGLREGGYSAFLEMLRAAMRHAGGVRIDHAMGLARLWLVPNGQDATQGAYLHFPVMDMLRLVALESQRHGAIVVGEDLGTLPEGFRERLDETNLMGLRVLYFEQDKQRRFTPPSRWSPGAVAVTTTHDLPTVAGWWKGRDIEWRAKLGLLGEGNDGREQREERARDRANLWDAMRATGAAEGDMPGEGEGARVATAAARHVASAACALALLPLEDALALEEAPNLPGTTEGHPNWRRRLPGEAGTMLDEPETAARLDAFAQARRSPPS</sequence>
<accession>A0ABS4A9A3</accession>
<comment type="caution">
    <text evidence="12">The sequence shown here is derived from an EMBL/GenBank/DDBJ whole genome shotgun (WGS) entry which is preliminary data.</text>
</comment>
<protein>
    <recommendedName>
        <fullName evidence="4 10">4-alpha-glucanotransferase</fullName>
        <ecNumber evidence="3 10">2.4.1.25</ecNumber>
    </recommendedName>
    <alternativeName>
        <fullName evidence="8 10">Amylomaltase</fullName>
    </alternativeName>
    <alternativeName>
        <fullName evidence="9 10">Disproportionating enzyme</fullName>
    </alternativeName>
</protein>
<dbReference type="GO" id="GO:0004134">
    <property type="term" value="F:4-alpha-glucanotransferase activity"/>
    <property type="evidence" value="ECO:0007669"/>
    <property type="project" value="UniProtKB-EC"/>
</dbReference>
<dbReference type="PANTHER" id="PTHR32438:SF5">
    <property type="entry name" value="4-ALPHA-GLUCANOTRANSFERASE DPE1, CHLOROPLASTIC_AMYLOPLASTIC"/>
    <property type="match status" value="1"/>
</dbReference>
<evidence type="ECO:0000313" key="13">
    <source>
        <dbReference type="Proteomes" id="UP000681594"/>
    </source>
</evidence>
<dbReference type="Gene3D" id="3.20.20.80">
    <property type="entry name" value="Glycosidases"/>
    <property type="match status" value="1"/>
</dbReference>
<evidence type="ECO:0000256" key="11">
    <source>
        <dbReference type="SAM" id="MobiDB-lite"/>
    </source>
</evidence>
<evidence type="ECO:0000256" key="3">
    <source>
        <dbReference type="ARBA" id="ARBA00012560"/>
    </source>
</evidence>
<comment type="similarity">
    <text evidence="2 10">Belongs to the disproportionating enzyme family.</text>
</comment>
<dbReference type="SUPFAM" id="SSF51445">
    <property type="entry name" value="(Trans)glycosidases"/>
    <property type="match status" value="1"/>
</dbReference>
<reference evidence="12 13" key="1">
    <citation type="submission" date="2021-03" db="EMBL/GenBank/DDBJ databases">
        <authorList>
            <person name="So Y."/>
        </authorList>
    </citation>
    <scope>NUCLEOTIDE SEQUENCE [LARGE SCALE GENOMIC DNA]</scope>
    <source>
        <strain evidence="12 13">SSH11</strain>
    </source>
</reference>
<feature type="region of interest" description="Disordered" evidence="11">
    <location>
        <begin position="638"/>
        <end position="662"/>
    </location>
</feature>
<dbReference type="Proteomes" id="UP000681594">
    <property type="component" value="Unassembled WGS sequence"/>
</dbReference>